<evidence type="ECO:0000313" key="3">
    <source>
        <dbReference type="Proteomes" id="UP000270296"/>
    </source>
</evidence>
<dbReference type="Proteomes" id="UP000270296">
    <property type="component" value="Unassembled WGS sequence"/>
</dbReference>
<evidence type="ECO:0000313" key="2">
    <source>
        <dbReference type="EMBL" id="VDP52886.1"/>
    </source>
</evidence>
<evidence type="ECO:0000256" key="1">
    <source>
        <dbReference type="SAM" id="MobiDB-lite"/>
    </source>
</evidence>
<gene>
    <name evidence="2" type="ORF">SBAD_LOCUS12937</name>
</gene>
<dbReference type="WBParaSite" id="SBAD_0001335201-mRNA-1">
    <property type="protein sequence ID" value="SBAD_0001335201-mRNA-1"/>
    <property type="gene ID" value="SBAD_0001335201"/>
</dbReference>
<dbReference type="EMBL" id="UZAM01019433">
    <property type="protein sequence ID" value="VDP52886.1"/>
    <property type="molecule type" value="Genomic_DNA"/>
</dbReference>
<feature type="region of interest" description="Disordered" evidence="1">
    <location>
        <begin position="1"/>
        <end position="66"/>
    </location>
</feature>
<evidence type="ECO:0000313" key="4">
    <source>
        <dbReference type="WBParaSite" id="SBAD_0001335201-mRNA-1"/>
    </source>
</evidence>
<dbReference type="AlphaFoldDB" id="A0A183JAP0"/>
<keyword evidence="3" id="KW-1185">Reference proteome</keyword>
<reference evidence="4" key="1">
    <citation type="submission" date="2016-06" db="UniProtKB">
        <authorList>
            <consortium name="WormBaseParasite"/>
        </authorList>
    </citation>
    <scope>IDENTIFICATION</scope>
</reference>
<organism evidence="4">
    <name type="scientific">Soboliphyme baturini</name>
    <dbReference type="NCBI Taxonomy" id="241478"/>
    <lineage>
        <taxon>Eukaryota</taxon>
        <taxon>Metazoa</taxon>
        <taxon>Ecdysozoa</taxon>
        <taxon>Nematoda</taxon>
        <taxon>Enoplea</taxon>
        <taxon>Dorylaimia</taxon>
        <taxon>Dioctophymatida</taxon>
        <taxon>Dioctophymatoidea</taxon>
        <taxon>Soboliphymatidae</taxon>
        <taxon>Soboliphyme</taxon>
    </lineage>
</organism>
<sequence>MALTGRCPTSRSRTQTETVPFCTSETPALEAGRRANGGGDVPGDRDSWDDSPPGDAKVPLPAALPDATRPGLGLRVGVHRCPPYRLGGPCHRLRVQRRLASEERVWQGSFRGSPFGNRIPAVVRLSPSTRSVEGRCGATWRPHSAPRGAFALLLQFPCWAPARIQEDIRVVFQVTGPFPEDGSIFPKCVTGDAKGRTPGFRKHCGETGWVFALEESAVHFTGSTSTGHKPSFNFPIASGRQKHGPVCVCMSVSVCVRARVGLACVCVSERERERERAREREKPKESPIDGPLSTVCAFSKVCVKGGFKGPALSSEEPACGQCISSGHPVSGRQPRARRSASTPQESDLGRILRSIGQG</sequence>
<name>A0A183JAP0_9BILA</name>
<reference evidence="2 3" key="2">
    <citation type="submission" date="2018-11" db="EMBL/GenBank/DDBJ databases">
        <authorList>
            <consortium name="Pathogen Informatics"/>
        </authorList>
    </citation>
    <scope>NUCLEOTIDE SEQUENCE [LARGE SCALE GENOMIC DNA]</scope>
</reference>
<feature type="compositionally biased region" description="Polar residues" evidence="1">
    <location>
        <begin position="7"/>
        <end position="26"/>
    </location>
</feature>
<proteinExistence type="predicted"/>
<feature type="region of interest" description="Disordered" evidence="1">
    <location>
        <begin position="325"/>
        <end position="358"/>
    </location>
</feature>
<protein>
    <submittedName>
        <fullName evidence="4">CUB domain-containing protein</fullName>
    </submittedName>
</protein>
<accession>A0A183JAP0</accession>